<dbReference type="GO" id="GO:0003676">
    <property type="term" value="F:nucleic acid binding"/>
    <property type="evidence" value="ECO:0007669"/>
    <property type="project" value="InterPro"/>
</dbReference>
<dbReference type="PANTHER" id="PTHR11439:SF483">
    <property type="entry name" value="PEPTIDE SYNTHASE GLIP-LIKE, PUTATIVE (AFU_ORTHOLOGUE AFUA_3G12920)-RELATED"/>
    <property type="match status" value="1"/>
</dbReference>
<gene>
    <name evidence="3" type="ORF">O181_024627</name>
</gene>
<feature type="domain" description="Retroviral polymerase SH3-like" evidence="2">
    <location>
        <begin position="300"/>
        <end position="357"/>
    </location>
</feature>
<dbReference type="OrthoDB" id="2507554at2759"/>
<dbReference type="SUPFAM" id="SSF57756">
    <property type="entry name" value="Retrovirus zinc finger-like domains"/>
    <property type="match status" value="1"/>
</dbReference>
<keyword evidence="1" id="KW-0507">mRNA processing</keyword>
<organism evidence="3 4">
    <name type="scientific">Austropuccinia psidii MF-1</name>
    <dbReference type="NCBI Taxonomy" id="1389203"/>
    <lineage>
        <taxon>Eukaryota</taxon>
        <taxon>Fungi</taxon>
        <taxon>Dikarya</taxon>
        <taxon>Basidiomycota</taxon>
        <taxon>Pucciniomycotina</taxon>
        <taxon>Pucciniomycetes</taxon>
        <taxon>Pucciniales</taxon>
        <taxon>Sphaerophragmiaceae</taxon>
        <taxon>Austropuccinia</taxon>
    </lineage>
</organism>
<protein>
    <recommendedName>
        <fullName evidence="2">Retroviral polymerase SH3-like domain-containing protein</fullName>
    </recommendedName>
</protein>
<proteinExistence type="predicted"/>
<comment type="caution">
    <text evidence="3">The sequence shown here is derived from an EMBL/GenBank/DDBJ whole genome shotgun (WGS) entry which is preliminary data.</text>
</comment>
<dbReference type="PANTHER" id="PTHR11439">
    <property type="entry name" value="GAG-POL-RELATED RETROTRANSPOSON"/>
    <property type="match status" value="1"/>
</dbReference>
<accession>A0A9Q3CJN4</accession>
<evidence type="ECO:0000259" key="2">
    <source>
        <dbReference type="Pfam" id="PF25597"/>
    </source>
</evidence>
<evidence type="ECO:0000313" key="4">
    <source>
        <dbReference type="Proteomes" id="UP000765509"/>
    </source>
</evidence>
<dbReference type="InterPro" id="IPR057670">
    <property type="entry name" value="SH3_retrovirus"/>
</dbReference>
<keyword evidence="4" id="KW-1185">Reference proteome</keyword>
<dbReference type="InterPro" id="IPR036875">
    <property type="entry name" value="Znf_CCHC_sf"/>
</dbReference>
<dbReference type="GO" id="GO:0008270">
    <property type="term" value="F:zinc ion binding"/>
    <property type="evidence" value="ECO:0007669"/>
    <property type="project" value="InterPro"/>
</dbReference>
<name>A0A9Q3CJN4_9BASI</name>
<evidence type="ECO:0000313" key="3">
    <source>
        <dbReference type="EMBL" id="MBW0484912.1"/>
    </source>
</evidence>
<evidence type="ECO:0000256" key="1">
    <source>
        <dbReference type="ARBA" id="ARBA00022664"/>
    </source>
</evidence>
<dbReference type="GO" id="GO:0006397">
    <property type="term" value="P:mRNA processing"/>
    <property type="evidence" value="ECO:0007669"/>
    <property type="project" value="UniProtKB-KW"/>
</dbReference>
<dbReference type="EMBL" id="AVOT02007907">
    <property type="protein sequence ID" value="MBW0484912.1"/>
    <property type="molecule type" value="Genomic_DNA"/>
</dbReference>
<sequence>MISLEESTISVDEGFTELQNLLRELKSLLGRVWTDDSLLALFFHQFNKTHFHHSANALDAKKSIDPLCFITAREIMQVAQRFQQQAEANSNSNLMALTAGRGRTNHLSWQSFLTQGSQQIDSSNRYWENAKPSRYPHPSMCPAAWATKWLSPEHPCTYCFQWGHWAMDCPRKSAGKPPIDDPKKKDPNSRYCKSEFVLHPELVGLETDDQGNANIASIGASTGDRKLVLIDSGATHHVAGSSKHPVVGIGTIKFCTPDGDLLLYEALHCKKVLHNNNVTMPYETVIKRRPSLALLQVFGCKAFIHNMTQKKDLTAKAKEVIHLGVAQDSQGWVFFDPATGGLVRSAAVTFKQDMFPQLKLRWDEEINSIMGIEVKRQGKGFILKQPGLIKKLVQGTDSHLTENQPLPNIKLESSPASQINSNYLSVIGMILYLAQATCPDIMYAVNYLARFAMNVQDDHWKALKHLVDHINTTKHQYLKIGAENTRKNVEVYVGANWGGEGSRSQHGFCILLHGTIVAWN</sequence>
<dbReference type="AlphaFoldDB" id="A0A9Q3CJN4"/>
<dbReference type="Pfam" id="PF25597">
    <property type="entry name" value="SH3_retrovirus"/>
    <property type="match status" value="1"/>
</dbReference>
<reference evidence="3" key="1">
    <citation type="submission" date="2021-03" db="EMBL/GenBank/DDBJ databases">
        <title>Draft genome sequence of rust myrtle Austropuccinia psidii MF-1, a brazilian biotype.</title>
        <authorList>
            <person name="Quecine M.C."/>
            <person name="Pachon D.M.R."/>
            <person name="Bonatelli M.L."/>
            <person name="Correr F.H."/>
            <person name="Franceschini L.M."/>
            <person name="Leite T.F."/>
            <person name="Margarido G.R.A."/>
            <person name="Almeida C.A."/>
            <person name="Ferrarezi J.A."/>
            <person name="Labate C.A."/>
        </authorList>
    </citation>
    <scope>NUCLEOTIDE SEQUENCE</scope>
    <source>
        <strain evidence="3">MF-1</strain>
    </source>
</reference>
<dbReference type="Proteomes" id="UP000765509">
    <property type="component" value="Unassembled WGS sequence"/>
</dbReference>